<protein>
    <recommendedName>
        <fullName evidence="4">Cys-rich protein</fullName>
    </recommendedName>
</protein>
<gene>
    <name evidence="2" type="ORF">ACE5IX_03180</name>
</gene>
<evidence type="ECO:0000313" key="3">
    <source>
        <dbReference type="Proteomes" id="UP001580391"/>
    </source>
</evidence>
<evidence type="ECO:0000256" key="1">
    <source>
        <dbReference type="SAM" id="SignalP"/>
    </source>
</evidence>
<evidence type="ECO:0000313" key="2">
    <source>
        <dbReference type="EMBL" id="MFB5735493.1"/>
    </source>
</evidence>
<sequence length="76" mass="8897">MKNRLRKICILSLCLSFFWIFGTYCNEGGGRQDCSRETSQDKKITENLQTACLADPQNPDYCRLYLIQAVYKPHCW</sequence>
<comment type="caution">
    <text evidence="2">The sequence shown here is derived from an EMBL/GenBank/DDBJ whole genome shotgun (WGS) entry which is preliminary data.</text>
</comment>
<dbReference type="EMBL" id="JBHILJ010000001">
    <property type="protein sequence ID" value="MFB5735493.1"/>
    <property type="molecule type" value="Genomic_DNA"/>
</dbReference>
<keyword evidence="1" id="KW-0732">Signal</keyword>
<reference evidence="2 3" key="1">
    <citation type="submission" date="2024-09" db="EMBL/GenBank/DDBJ databases">
        <title>Taxonomic and Genotyping Characterization of Leptospira Strains isolated from Multiple Sources in Colombia highlights the importance of intermediate species.</title>
        <authorList>
            <person name="Torres Higuera L."/>
            <person name="Rojas Tapias D."/>
            <person name="Jimenez Velasquez S."/>
            <person name="Renjifo Ibanez C."/>
        </authorList>
    </citation>
    <scope>NUCLEOTIDE SEQUENCE [LARGE SCALE GENOMIC DNA]</scope>
    <source>
        <strain evidence="2 3">Lep080</strain>
    </source>
</reference>
<dbReference type="RefSeq" id="WP_135700744.1">
    <property type="nucleotide sequence ID" value="NZ_JBHILI010000001.1"/>
</dbReference>
<accession>A0ABV5BJK3</accession>
<keyword evidence="3" id="KW-1185">Reference proteome</keyword>
<name>A0ABV5BJK3_9LEPT</name>
<dbReference type="Proteomes" id="UP001580391">
    <property type="component" value="Unassembled WGS sequence"/>
</dbReference>
<proteinExistence type="predicted"/>
<feature type="chain" id="PRO_5045100747" description="Cys-rich protein" evidence="1">
    <location>
        <begin position="26"/>
        <end position="76"/>
    </location>
</feature>
<evidence type="ECO:0008006" key="4">
    <source>
        <dbReference type="Google" id="ProtNLM"/>
    </source>
</evidence>
<organism evidence="2 3">
    <name type="scientific">Leptospira wolffii</name>
    <dbReference type="NCBI Taxonomy" id="409998"/>
    <lineage>
        <taxon>Bacteria</taxon>
        <taxon>Pseudomonadati</taxon>
        <taxon>Spirochaetota</taxon>
        <taxon>Spirochaetia</taxon>
        <taxon>Leptospirales</taxon>
        <taxon>Leptospiraceae</taxon>
        <taxon>Leptospira</taxon>
    </lineage>
</organism>
<feature type="signal peptide" evidence="1">
    <location>
        <begin position="1"/>
        <end position="25"/>
    </location>
</feature>